<evidence type="ECO:0000313" key="2">
    <source>
        <dbReference type="EMBL" id="RJG01952.1"/>
    </source>
</evidence>
<dbReference type="EMBL" id="QYUQ01000002">
    <property type="protein sequence ID" value="RJG01952.1"/>
    <property type="molecule type" value="Genomic_DNA"/>
</dbReference>
<protein>
    <recommendedName>
        <fullName evidence="4">Transmembrane protein</fullName>
    </recommendedName>
</protein>
<name>A0A3A3G609_9BURK</name>
<keyword evidence="1" id="KW-0812">Transmembrane</keyword>
<proteinExistence type="predicted"/>
<accession>A0A3A3G609</accession>
<dbReference type="Proteomes" id="UP000266327">
    <property type="component" value="Unassembled WGS sequence"/>
</dbReference>
<organism evidence="2 3">
    <name type="scientific">Noviherbaspirillum sedimenti</name>
    <dbReference type="NCBI Taxonomy" id="2320865"/>
    <lineage>
        <taxon>Bacteria</taxon>
        <taxon>Pseudomonadati</taxon>
        <taxon>Pseudomonadota</taxon>
        <taxon>Betaproteobacteria</taxon>
        <taxon>Burkholderiales</taxon>
        <taxon>Oxalobacteraceae</taxon>
        <taxon>Noviherbaspirillum</taxon>
    </lineage>
</organism>
<keyword evidence="1" id="KW-0472">Membrane</keyword>
<reference evidence="3" key="1">
    <citation type="submission" date="2018-09" db="EMBL/GenBank/DDBJ databases">
        <authorList>
            <person name="Zhu H."/>
        </authorList>
    </citation>
    <scope>NUCLEOTIDE SEQUENCE [LARGE SCALE GENOMIC DNA]</scope>
    <source>
        <strain evidence="3">K1S02-23</strain>
    </source>
</reference>
<comment type="caution">
    <text evidence="2">The sequence shown here is derived from an EMBL/GenBank/DDBJ whole genome shotgun (WGS) entry which is preliminary data.</text>
</comment>
<keyword evidence="3" id="KW-1185">Reference proteome</keyword>
<gene>
    <name evidence="2" type="ORF">D3878_10485</name>
</gene>
<evidence type="ECO:0000256" key="1">
    <source>
        <dbReference type="SAM" id="Phobius"/>
    </source>
</evidence>
<keyword evidence="1" id="KW-1133">Transmembrane helix</keyword>
<dbReference type="OrthoDB" id="8779125at2"/>
<feature type="transmembrane region" description="Helical" evidence="1">
    <location>
        <begin position="20"/>
        <end position="43"/>
    </location>
</feature>
<evidence type="ECO:0008006" key="4">
    <source>
        <dbReference type="Google" id="ProtNLM"/>
    </source>
</evidence>
<dbReference type="RefSeq" id="WP_119785414.1">
    <property type="nucleotide sequence ID" value="NZ_QYUQ01000002.1"/>
</dbReference>
<evidence type="ECO:0000313" key="3">
    <source>
        <dbReference type="Proteomes" id="UP000266327"/>
    </source>
</evidence>
<sequence length="96" mass="11049">MDDDRQLHKLHILPKSRRRFTGATPMLLGAATGLALFAGWSALRANRRARRYADHGLERRAPLSMFAGGDHPRRREIDYSGTHPLFERRQSVYDAY</sequence>
<dbReference type="AlphaFoldDB" id="A0A3A3G609"/>